<comment type="similarity">
    <text evidence="20">Belongs to the cytochrome b5 family. MAPR subfamily.</text>
</comment>
<evidence type="ECO:0000256" key="22">
    <source>
        <dbReference type="SAM" id="Coils"/>
    </source>
</evidence>
<keyword evidence="10" id="KW-0547">Nucleotide-binding</keyword>
<dbReference type="Gene3D" id="3.10.120.10">
    <property type="entry name" value="Cytochrome b5-like heme/steroid binding domain"/>
    <property type="match status" value="1"/>
</dbReference>
<evidence type="ECO:0000313" key="26">
    <source>
        <dbReference type="EMBL" id="RYR37610.1"/>
    </source>
</evidence>
<dbReference type="SUPFAM" id="SSF64356">
    <property type="entry name" value="SNARE-like"/>
    <property type="match status" value="1"/>
</dbReference>
<keyword evidence="7" id="KW-1003">Cell membrane</keyword>
<feature type="transmembrane region" description="Helical" evidence="24">
    <location>
        <begin position="291"/>
        <end position="313"/>
    </location>
</feature>
<comment type="similarity">
    <text evidence="4">Belongs to the DNA mismatch repair MutS family. MSH3 subfamily.</text>
</comment>
<keyword evidence="11" id="KW-0227">DNA damage</keyword>
<evidence type="ECO:0000256" key="14">
    <source>
        <dbReference type="ARBA" id="ARBA00023121"/>
    </source>
</evidence>
<protein>
    <recommendedName>
        <fullName evidence="6 21">DNA mismatch repair protein MSH3</fullName>
    </recommendedName>
    <alternativeName>
        <fullName evidence="6 21">DNA mismatch repair protein MSH3</fullName>
    </alternativeName>
    <alternativeName>
        <fullName evidence="19">MutS protein homolog 3</fullName>
    </alternativeName>
</protein>
<dbReference type="Gene3D" id="3.40.50.300">
    <property type="entry name" value="P-loop containing nucleotide triphosphate hydrolases"/>
    <property type="match status" value="1"/>
</dbReference>
<evidence type="ECO:0000256" key="6">
    <source>
        <dbReference type="ARBA" id="ARBA00022151"/>
    </source>
</evidence>
<keyword evidence="22" id="KW-0175">Coiled coil</keyword>
<keyword evidence="13 24" id="KW-1133">Transmembrane helix</keyword>
<feature type="compositionally biased region" description="Basic and acidic residues" evidence="23">
    <location>
        <begin position="24"/>
        <end position="49"/>
    </location>
</feature>
<dbReference type="InterPro" id="IPR010908">
    <property type="entry name" value="Longin_dom"/>
</dbReference>
<dbReference type="FunFam" id="1.10.1420.10:FF:000004">
    <property type="entry name" value="DNA mismatch repair protein Msh3"/>
    <property type="match status" value="1"/>
</dbReference>
<gene>
    <name evidence="26" type="ORF">Ahy_A09g042475</name>
</gene>
<dbReference type="FunFam" id="3.30.420.110:FF:000010">
    <property type="entry name" value="DNA mismatch repair protein"/>
    <property type="match status" value="1"/>
</dbReference>
<evidence type="ECO:0000256" key="8">
    <source>
        <dbReference type="ARBA" id="ARBA00022665"/>
    </source>
</evidence>
<comment type="similarity">
    <text evidence="3">Belongs to the remorin family.</text>
</comment>
<keyword evidence="18" id="KW-0539">Nucleus</keyword>
<dbReference type="Pfam" id="PF01624">
    <property type="entry name" value="MutS_I"/>
    <property type="match status" value="1"/>
</dbReference>
<dbReference type="InterPro" id="IPR007860">
    <property type="entry name" value="DNA_mmatch_repair_MutS_con_dom"/>
</dbReference>
<dbReference type="GO" id="GO:0140664">
    <property type="term" value="F:ATP-dependent DNA damage sensor activity"/>
    <property type="evidence" value="ECO:0007669"/>
    <property type="project" value="InterPro"/>
</dbReference>
<evidence type="ECO:0000256" key="15">
    <source>
        <dbReference type="ARBA" id="ARBA00023125"/>
    </source>
</evidence>
<evidence type="ECO:0000256" key="20">
    <source>
        <dbReference type="ARBA" id="ARBA00038357"/>
    </source>
</evidence>
<keyword evidence="15" id="KW-0238">DNA-binding</keyword>
<dbReference type="Pfam" id="PF13774">
    <property type="entry name" value="Longin"/>
    <property type="match status" value="1"/>
</dbReference>
<keyword evidence="8" id="KW-0754">Steroid-binding</keyword>
<dbReference type="Pfam" id="PF05192">
    <property type="entry name" value="MutS_III"/>
    <property type="match status" value="1"/>
</dbReference>
<dbReference type="InterPro" id="IPR027417">
    <property type="entry name" value="P-loop_NTPase"/>
</dbReference>
<evidence type="ECO:0000256" key="19">
    <source>
        <dbReference type="ARBA" id="ARBA00029792"/>
    </source>
</evidence>
<dbReference type="Pfam" id="PF00488">
    <property type="entry name" value="MutS_V"/>
    <property type="match status" value="1"/>
</dbReference>
<evidence type="ECO:0000259" key="25">
    <source>
        <dbReference type="PROSITE" id="PS50859"/>
    </source>
</evidence>
<dbReference type="GO" id="GO:0030983">
    <property type="term" value="F:mismatched DNA binding"/>
    <property type="evidence" value="ECO:0007669"/>
    <property type="project" value="InterPro"/>
</dbReference>
<evidence type="ECO:0000256" key="24">
    <source>
        <dbReference type="SAM" id="Phobius"/>
    </source>
</evidence>
<organism evidence="26 27">
    <name type="scientific">Arachis hypogaea</name>
    <name type="common">Peanut</name>
    <dbReference type="NCBI Taxonomy" id="3818"/>
    <lineage>
        <taxon>Eukaryota</taxon>
        <taxon>Viridiplantae</taxon>
        <taxon>Streptophyta</taxon>
        <taxon>Embryophyta</taxon>
        <taxon>Tracheophyta</taxon>
        <taxon>Spermatophyta</taxon>
        <taxon>Magnoliopsida</taxon>
        <taxon>eudicotyledons</taxon>
        <taxon>Gunneridae</taxon>
        <taxon>Pentapetalae</taxon>
        <taxon>rosids</taxon>
        <taxon>fabids</taxon>
        <taxon>Fabales</taxon>
        <taxon>Fabaceae</taxon>
        <taxon>Papilionoideae</taxon>
        <taxon>50 kb inversion clade</taxon>
        <taxon>dalbergioids sensu lato</taxon>
        <taxon>Dalbergieae</taxon>
        <taxon>Pterocarpus clade</taxon>
        <taxon>Arachis</taxon>
    </lineage>
</organism>
<comment type="subcellular location">
    <subcellularLocation>
        <location evidence="2">Cell membrane</location>
    </subcellularLocation>
    <subcellularLocation>
        <location evidence="1">Nucleus</location>
    </subcellularLocation>
</comment>
<dbReference type="GO" id="GO:0006312">
    <property type="term" value="P:mitotic recombination"/>
    <property type="evidence" value="ECO:0007669"/>
    <property type="project" value="TreeGrafter"/>
</dbReference>
<dbReference type="PANTHER" id="PTHR11361:SF122">
    <property type="entry name" value="DNA MISMATCH REPAIR PROTEIN MSH3"/>
    <property type="match status" value="1"/>
</dbReference>
<evidence type="ECO:0000256" key="3">
    <source>
        <dbReference type="ARBA" id="ARBA00005711"/>
    </source>
</evidence>
<dbReference type="Pfam" id="PF03763">
    <property type="entry name" value="Remorin_C"/>
    <property type="match status" value="1"/>
</dbReference>
<keyword evidence="17" id="KW-0234">DNA repair</keyword>
<dbReference type="InterPro" id="IPR007696">
    <property type="entry name" value="DNA_mismatch_repair_MutS_core"/>
</dbReference>
<evidence type="ECO:0000256" key="7">
    <source>
        <dbReference type="ARBA" id="ARBA00022475"/>
    </source>
</evidence>
<dbReference type="PROSITE" id="PS00486">
    <property type="entry name" value="DNA_MISMATCH_REPAIR_2"/>
    <property type="match status" value="1"/>
</dbReference>
<feature type="compositionally biased region" description="Basic and acidic residues" evidence="23">
    <location>
        <begin position="1"/>
        <end position="15"/>
    </location>
</feature>
<evidence type="ECO:0000256" key="18">
    <source>
        <dbReference type="ARBA" id="ARBA00023242"/>
    </source>
</evidence>
<dbReference type="InterPro" id="IPR011012">
    <property type="entry name" value="Longin-like_dom_sf"/>
</dbReference>
<dbReference type="EMBL" id="SDMP01000009">
    <property type="protein sequence ID" value="RYR37610.1"/>
    <property type="molecule type" value="Genomic_DNA"/>
</dbReference>
<feature type="coiled-coil region" evidence="22">
    <location>
        <begin position="101"/>
        <end position="132"/>
    </location>
</feature>
<dbReference type="CDD" id="cd14824">
    <property type="entry name" value="Longin"/>
    <property type="match status" value="1"/>
</dbReference>
<dbReference type="Pfam" id="PF03766">
    <property type="entry name" value="Remorin_N"/>
    <property type="match status" value="1"/>
</dbReference>
<dbReference type="GO" id="GO:0005496">
    <property type="term" value="F:steroid binding"/>
    <property type="evidence" value="ECO:0007669"/>
    <property type="project" value="UniProtKB-KW"/>
</dbReference>
<dbReference type="SUPFAM" id="SSF55856">
    <property type="entry name" value="Cytochrome b5-like heme/steroid binding domain"/>
    <property type="match status" value="1"/>
</dbReference>
<dbReference type="SUPFAM" id="SSF53150">
    <property type="entry name" value="DNA repair protein MutS, domain II"/>
    <property type="match status" value="1"/>
</dbReference>
<dbReference type="InterPro" id="IPR036187">
    <property type="entry name" value="DNA_mismatch_repair_MutS_sf"/>
</dbReference>
<dbReference type="InterPro" id="IPR016151">
    <property type="entry name" value="DNA_mismatch_repair_MutS_N"/>
</dbReference>
<dbReference type="InterPro" id="IPR001199">
    <property type="entry name" value="Cyt_B5-like_heme/steroid-bd"/>
</dbReference>
<comment type="caution">
    <text evidence="26">The sequence shown here is derived from an EMBL/GenBank/DDBJ whole genome shotgun (WGS) entry which is preliminary data.</text>
</comment>
<evidence type="ECO:0000256" key="9">
    <source>
        <dbReference type="ARBA" id="ARBA00022692"/>
    </source>
</evidence>
<keyword evidence="27" id="KW-1185">Reference proteome</keyword>
<evidence type="ECO:0000256" key="5">
    <source>
        <dbReference type="ARBA" id="ARBA00008025"/>
    </source>
</evidence>
<evidence type="ECO:0000256" key="12">
    <source>
        <dbReference type="ARBA" id="ARBA00022840"/>
    </source>
</evidence>
<accession>A0A445BG06</accession>
<evidence type="ECO:0000256" key="4">
    <source>
        <dbReference type="ARBA" id="ARBA00007094"/>
    </source>
</evidence>
<evidence type="ECO:0000256" key="16">
    <source>
        <dbReference type="ARBA" id="ARBA00023136"/>
    </source>
</evidence>
<feature type="transmembrane region" description="Helical" evidence="24">
    <location>
        <begin position="179"/>
        <end position="197"/>
    </location>
</feature>
<dbReference type="Pfam" id="PF05188">
    <property type="entry name" value="MutS_II"/>
    <property type="match status" value="1"/>
</dbReference>
<proteinExistence type="inferred from homology"/>
<dbReference type="Pfam" id="PF00173">
    <property type="entry name" value="Cyt-b5"/>
    <property type="match status" value="1"/>
</dbReference>
<dbReference type="InterPro" id="IPR007695">
    <property type="entry name" value="DNA_mismatch_repair_MutS-lik_N"/>
</dbReference>
<dbReference type="FunFam" id="3.40.50.300:FF:002130">
    <property type="entry name" value="DNA mismatch repair protein MSH3"/>
    <property type="match status" value="1"/>
</dbReference>
<evidence type="ECO:0000313" key="27">
    <source>
        <dbReference type="Proteomes" id="UP000289738"/>
    </source>
</evidence>
<dbReference type="SUPFAM" id="SSF48334">
    <property type="entry name" value="DNA repair protein MutS, domain III"/>
    <property type="match status" value="1"/>
</dbReference>
<dbReference type="Gene3D" id="1.10.1420.10">
    <property type="match status" value="2"/>
</dbReference>
<evidence type="ECO:0000256" key="21">
    <source>
        <dbReference type="ARBA" id="ARBA00073774"/>
    </source>
</evidence>
<dbReference type="InterPro" id="IPR036678">
    <property type="entry name" value="MutS_con_dom_sf"/>
</dbReference>
<feature type="region of interest" description="Disordered" evidence="23">
    <location>
        <begin position="434"/>
        <end position="511"/>
    </location>
</feature>
<dbReference type="SUPFAM" id="SSF55271">
    <property type="entry name" value="DNA repair protein MutS, domain I"/>
    <property type="match status" value="1"/>
</dbReference>
<sequence>MTEEEQPNKVDEEKSVIPQLPPPDNKHDDESKALAIVEKTEEGAEEKPSEGSINRDAVLARVATEKRMSLIKAWEESEKSRTENKTQKKLSCISSWEKSKIASTEAELKKIHQQLEKKKAEHAEKLRNKIAAIHREAEEKRAFTEAKKGEDILKAEETAAKYRATETAPKKIFALGHTYPINAFVLLNNLVLVVLLLTNGFSNNQLKISCITVIILTRTLASSNYSSIHPFYLTKPYSNIITKQNKHGPVSNYLNGGCIYKIRNILVTSIILLLLLIIRRVQETVSVVQEFYIFIRHIQIFCLVENGVVFIVLCDSSYPRKLAFHYLQDLQKEFDKFNKTLIDNITRPYTFVKFDGIIANFSRQYIDTRTQANLSKLNANRKQDLDIITEDMSNILERRRNSETLERSQVTPQPASSIWCSPCLEQVISRFFAPKPKASPSTTDPTPSSPPPSPLPSSSRPNPPTPKISATVTFSPSKRLLTSQIISPNKPPKLPKLSPHTHNPLPHPTTHQRFLQKLLEPSEPEPPSHSSAKPLKYTPLEQQVAELKGKYPDVLLMIEVGYRFRFFGQDAENAARVLGIYAHMDRNFLTASIPTFRLNVHVRRLVSAGYKVGVVRQTETAAIKAHGSNRLGPFCRGLSALYTKATLEAAPDLGGGEEGCGAESNYLMCVVEKSILGERSACGVEGNFDVRIGFVAVEISTGDVIYGEFDDNFLRSALEAVMLNLSPAELLLGDPLSKQTEKLLLAFAGPASNVRVERTSRDCFADGGALAEVLTLYENMGIGCSSDSMQNKDLTEHTNQPLVKEVMNMPDLAVQSLALTIHHLKEFGFERIVCSGFSLRPFSRNMEMTFSANALQQLEILKNNSDGSENGSLLQIMNRTLTIFGSRLLRHWVSHPLCDQTMISARLHAVSEIAESMSSCSMKSLEYDEDSDVTIVHPELAYIVSLVLTNLSRAPDSQRGVTRIFHCTAKPVEFVAVIQAILSAGKQLQQLNICEEENNNLRSNLLRRLILTASSDSVIGNATKMLSSLNKESADQGDLTNLIIASEAQFPEVTRARKAFQMEEEQLNSLIVLYRKRLGMRKLEFMSVSGITHLIELETDVKVPSNWVKVNNTKKTIRYHPPEVVTALDKVSLAKEELTIACRTAWDSFLRDFSKHYAEFQAAVQALAALDCLHSLAILSRNKGYVRPVFVDDCEPVQIQICAGQHPVLQTTLQDNFVPNDTNLHADREYCQIVTGPNMGGKSCYIRQVALIAIMAQVGSFVPASSAKLHVLDRIYTRMGASDSIQQGRSTFLEELSETSNILHNCTENSLVIIDELGRGTSTHDGMAIAYATLHYLLKQKRSIVLFVTHYPKIADLTTEFPGSVGAYHVSHLTSHHDTSKNKNSYLDNITYLYKLVPGVSERSFGFKVAQLAQLPPHCITRGIFMASKLEELVNNRIHSRSVKELLLDAIVIGQEQESHQEFGSAYKELYSNLKAAILDDDHAKSFQLLDHSRKIAKKLIGRWSGHNPIASEKGPRVAMWRFRIDLLMAGDREEEEGVMEVQQIWETVKEAIVAYTGLAPATFFTLVALLFAVYYLVSVMFGSPAYEDYRRHGERDMEEEQMPPLKPPVQIGEVTEEELKAYDGTDPEKPLLMAIKGQIYDVSQSRMFYGPGGPYALFAGKDASRALAKMSFEDKDLTGDISGLGPFEIEALHDWEYKFMTKYVKVGTIKQTGRDLDVDAKPTEAAHSETPSHVDADKDE</sequence>
<evidence type="ECO:0000256" key="13">
    <source>
        <dbReference type="ARBA" id="ARBA00022989"/>
    </source>
</evidence>
<feature type="region of interest" description="Disordered" evidence="23">
    <location>
        <begin position="1"/>
        <end position="56"/>
    </location>
</feature>
<feature type="compositionally biased region" description="Low complexity" evidence="23">
    <location>
        <begin position="495"/>
        <end position="511"/>
    </location>
</feature>
<name>A0A445BG06_ARAHY</name>
<dbReference type="Gene3D" id="3.40.1170.10">
    <property type="entry name" value="DNA repair protein MutS, domain I"/>
    <property type="match status" value="1"/>
</dbReference>
<feature type="transmembrane region" description="Helical" evidence="24">
    <location>
        <begin position="262"/>
        <end position="279"/>
    </location>
</feature>
<feature type="domain" description="Longin" evidence="25">
    <location>
        <begin position="294"/>
        <end position="358"/>
    </location>
</feature>
<dbReference type="GO" id="GO:0005524">
    <property type="term" value="F:ATP binding"/>
    <property type="evidence" value="ECO:0007669"/>
    <property type="project" value="UniProtKB-KW"/>
</dbReference>
<dbReference type="SMART" id="SM00533">
    <property type="entry name" value="MUTSd"/>
    <property type="match status" value="1"/>
</dbReference>
<dbReference type="InterPro" id="IPR005516">
    <property type="entry name" value="Remorin_C"/>
</dbReference>
<dbReference type="STRING" id="3818.A0A445BG06"/>
<dbReference type="InterPro" id="IPR036400">
    <property type="entry name" value="Cyt_B5-like_heme/steroid_sf"/>
</dbReference>
<evidence type="ECO:0000256" key="2">
    <source>
        <dbReference type="ARBA" id="ARBA00004236"/>
    </source>
</evidence>
<dbReference type="GO" id="GO:0005886">
    <property type="term" value="C:plasma membrane"/>
    <property type="evidence" value="ECO:0007669"/>
    <property type="project" value="UniProtKB-SubCell"/>
</dbReference>
<keyword evidence="12" id="KW-0067">ATP-binding</keyword>
<dbReference type="GO" id="GO:0006298">
    <property type="term" value="P:mismatch repair"/>
    <property type="evidence" value="ECO:0007669"/>
    <property type="project" value="InterPro"/>
</dbReference>
<comment type="similarity">
    <text evidence="5">Belongs to the synaptobrevin family.</text>
</comment>
<dbReference type="Gene3D" id="3.30.420.110">
    <property type="entry name" value="MutS, connector domain"/>
    <property type="match status" value="1"/>
</dbReference>
<dbReference type="Gene3D" id="3.30.450.50">
    <property type="entry name" value="Longin domain"/>
    <property type="match status" value="1"/>
</dbReference>
<evidence type="ECO:0000256" key="1">
    <source>
        <dbReference type="ARBA" id="ARBA00004123"/>
    </source>
</evidence>
<evidence type="ECO:0000256" key="10">
    <source>
        <dbReference type="ARBA" id="ARBA00022741"/>
    </source>
</evidence>
<evidence type="ECO:0000256" key="17">
    <source>
        <dbReference type="ARBA" id="ARBA00023204"/>
    </source>
</evidence>
<dbReference type="PRINTS" id="PR01217">
    <property type="entry name" value="PRICHEXTENSN"/>
</dbReference>
<dbReference type="SMART" id="SM01270">
    <property type="entry name" value="Longin"/>
    <property type="match status" value="1"/>
</dbReference>
<feature type="transmembrane region" description="Helical" evidence="24">
    <location>
        <begin position="1553"/>
        <end position="1578"/>
    </location>
</feature>
<keyword evidence="16 24" id="KW-0472">Membrane</keyword>
<dbReference type="InterPro" id="IPR005518">
    <property type="entry name" value="Remorin_N"/>
</dbReference>
<dbReference type="Proteomes" id="UP000289738">
    <property type="component" value="Chromosome A09"/>
</dbReference>
<feature type="region of interest" description="Disordered" evidence="23">
    <location>
        <begin position="1715"/>
        <end position="1741"/>
    </location>
</feature>
<feature type="compositionally biased region" description="Pro residues" evidence="23">
    <location>
        <begin position="447"/>
        <end position="466"/>
    </location>
</feature>
<dbReference type="InterPro" id="IPR000432">
    <property type="entry name" value="DNA_mismatch_repair_MutS_C"/>
</dbReference>
<dbReference type="InterPro" id="IPR045076">
    <property type="entry name" value="MutS"/>
</dbReference>
<keyword evidence="14" id="KW-0446">Lipid-binding</keyword>
<feature type="compositionally biased region" description="Polar residues" evidence="23">
    <location>
        <begin position="468"/>
        <end position="486"/>
    </location>
</feature>
<dbReference type="FunFam" id="3.40.1170.10:FF:000004">
    <property type="entry name" value="DNA mismatch repair protein"/>
    <property type="match status" value="1"/>
</dbReference>
<dbReference type="SUPFAM" id="SSF52540">
    <property type="entry name" value="P-loop containing nucleoside triphosphate hydrolases"/>
    <property type="match status" value="1"/>
</dbReference>
<dbReference type="SMART" id="SM00534">
    <property type="entry name" value="MUTSac"/>
    <property type="match status" value="1"/>
</dbReference>
<dbReference type="PROSITE" id="PS50859">
    <property type="entry name" value="LONGIN"/>
    <property type="match status" value="1"/>
</dbReference>
<dbReference type="GO" id="GO:0005634">
    <property type="term" value="C:nucleus"/>
    <property type="evidence" value="ECO:0007669"/>
    <property type="project" value="UniProtKB-SubCell"/>
</dbReference>
<reference evidence="26 27" key="1">
    <citation type="submission" date="2019-01" db="EMBL/GenBank/DDBJ databases">
        <title>Sequencing of cultivated peanut Arachis hypogaea provides insights into genome evolution and oil improvement.</title>
        <authorList>
            <person name="Chen X."/>
        </authorList>
    </citation>
    <scope>NUCLEOTIDE SEQUENCE [LARGE SCALE GENOMIC DNA]</scope>
    <source>
        <strain evidence="27">cv. Fuhuasheng</strain>
        <tissue evidence="26">Leaves</tissue>
    </source>
</reference>
<dbReference type="PANTHER" id="PTHR11361">
    <property type="entry name" value="DNA MISMATCH REPAIR PROTEIN MUTS FAMILY MEMBER"/>
    <property type="match status" value="1"/>
</dbReference>
<evidence type="ECO:0000256" key="23">
    <source>
        <dbReference type="SAM" id="MobiDB-lite"/>
    </source>
</evidence>
<dbReference type="SMART" id="SM01117">
    <property type="entry name" value="Cyt-b5"/>
    <property type="match status" value="1"/>
</dbReference>
<dbReference type="FunFam" id="3.10.120.10:FF:000006">
    <property type="entry name" value="Membrane steroid-binding protein 1"/>
    <property type="match status" value="1"/>
</dbReference>
<keyword evidence="9 24" id="KW-0812">Transmembrane</keyword>
<evidence type="ECO:0000256" key="11">
    <source>
        <dbReference type="ARBA" id="ARBA00022763"/>
    </source>
</evidence>
<feature type="compositionally biased region" description="Low complexity" evidence="23">
    <location>
        <begin position="434"/>
        <end position="446"/>
    </location>
</feature>